<dbReference type="PATRIC" id="fig|1582439.9.peg.215"/>
<reference evidence="2" key="1">
    <citation type="submission" date="2015-02" db="EMBL/GenBank/DDBJ databases">
        <title>Characterization of two novel Thaumarchaeota isolated from the Northern Adriatic Sea.</title>
        <authorList>
            <person name="Bayer B."/>
            <person name="Vojvoda J."/>
            <person name="Offre P."/>
            <person name="Srivastava A."/>
            <person name="Elisabeth N."/>
            <person name="Garcia J.A.L."/>
            <person name="Schleper C."/>
            <person name="Herndl G.J."/>
        </authorList>
    </citation>
    <scope>NUCLEOTIDE SEQUENCE [LARGE SCALE GENOMIC DNA]</scope>
    <source>
        <strain evidence="2">D3C</strain>
    </source>
</reference>
<dbReference type="STRING" id="1582439.NPIRD3C_0213"/>
<dbReference type="InterPro" id="IPR037175">
    <property type="entry name" value="KFase_sf"/>
</dbReference>
<dbReference type="GO" id="GO:0004061">
    <property type="term" value="F:arylformamidase activity"/>
    <property type="evidence" value="ECO:0007669"/>
    <property type="project" value="InterPro"/>
</dbReference>
<dbReference type="HOGENOM" id="CLU_030671_3_0_2"/>
<reference evidence="1 2" key="2">
    <citation type="journal article" date="2016" name="ISME J.">
        <title>Physiological and genomic characterization of two novel marine thaumarchaeal strains indicates niche differentiation.</title>
        <authorList>
            <person name="Bayer B."/>
            <person name="Vojvoda J."/>
            <person name="Offre P."/>
            <person name="Alves R.J."/>
            <person name="Elisabeth N.H."/>
            <person name="Garcia J.A."/>
            <person name="Volland J.M."/>
            <person name="Srivastava A."/>
            <person name="Schleper C."/>
            <person name="Herndl G.J."/>
        </authorList>
    </citation>
    <scope>NUCLEOTIDE SEQUENCE [LARGE SCALE GENOMIC DNA]</scope>
    <source>
        <strain evidence="1 2">D3C</strain>
    </source>
</reference>
<dbReference type="RefSeq" id="WP_148702446.1">
    <property type="nucleotide sequence ID" value="NZ_CP010868.1"/>
</dbReference>
<proteinExistence type="predicted"/>
<dbReference type="AlphaFoldDB" id="A0A0C5BP19"/>
<dbReference type="SUPFAM" id="SSF102198">
    <property type="entry name" value="Putative cyclase"/>
    <property type="match status" value="1"/>
</dbReference>
<name>A0A0C5BP19_9ARCH</name>
<evidence type="ECO:0000313" key="1">
    <source>
        <dbReference type="EMBL" id="AJM91433.1"/>
    </source>
</evidence>
<dbReference type="InterPro" id="IPR007325">
    <property type="entry name" value="KFase/CYL"/>
</dbReference>
<dbReference type="GO" id="GO:0019441">
    <property type="term" value="P:L-tryptophan catabolic process to kynurenine"/>
    <property type="evidence" value="ECO:0007669"/>
    <property type="project" value="InterPro"/>
</dbReference>
<dbReference type="Pfam" id="PF04199">
    <property type="entry name" value="Cyclase"/>
    <property type="match status" value="1"/>
</dbReference>
<dbReference type="Gene3D" id="3.50.30.50">
    <property type="entry name" value="Putative cyclase"/>
    <property type="match status" value="1"/>
</dbReference>
<sequence>MKPIDLTLTISKSIPSFPGSPKPQFIFWSSLKEDGYNLELLFLSSHTGTHLDAPFHFVKNGIKIDQIPLYRLMSKAILIRLKKPKNSPITKSEILQSEKKNGKIPDKSSVFFFTGWQKNLKKNNYFTENPGLESSAAKYLAQKKINLVGIDSPSIDLGQDESFSVHHILSKNNILIVENLANLNKISSNEFNFTILPLKLKDATGSPVRAIAF</sequence>
<dbReference type="PANTHER" id="PTHR31118:SF12">
    <property type="entry name" value="CYCLASE-LIKE PROTEIN 2"/>
    <property type="match status" value="1"/>
</dbReference>
<protein>
    <submittedName>
        <fullName evidence="1">Cyclase family protein</fullName>
    </submittedName>
</protein>
<dbReference type="PANTHER" id="PTHR31118">
    <property type="entry name" value="CYCLASE-LIKE PROTEIN 2"/>
    <property type="match status" value="1"/>
</dbReference>
<accession>A0A0C5BP19</accession>
<gene>
    <name evidence="1" type="ORF">NPIRD3C_0213</name>
</gene>
<dbReference type="GeneID" id="41599387"/>
<reference evidence="1 2" key="3">
    <citation type="journal article" date="2019" name="Int. J. Syst. Evol. Microbiol.">
        <title>Nitrosopumilus adriaticus sp. nov. and Nitrosopumilus piranensis sp. nov., two ammonia-oxidizing archaea from the Adriatic Sea and members of the class Nitrososphaeria.</title>
        <authorList>
            <person name="Bayer B."/>
            <person name="Vojvoda J."/>
            <person name="Reinthaler T."/>
            <person name="Reyes C."/>
            <person name="Pinto M."/>
            <person name="Herndl G.J."/>
        </authorList>
    </citation>
    <scope>NUCLEOTIDE SEQUENCE [LARGE SCALE GENOMIC DNA]</scope>
    <source>
        <strain evidence="1 2">D3C</strain>
    </source>
</reference>
<dbReference type="EMBL" id="CP010868">
    <property type="protein sequence ID" value="AJM91433.1"/>
    <property type="molecule type" value="Genomic_DNA"/>
</dbReference>
<organism evidence="1 2">
    <name type="scientific">Nitrosopumilus piranensis</name>
    <dbReference type="NCBI Taxonomy" id="1582439"/>
    <lineage>
        <taxon>Archaea</taxon>
        <taxon>Nitrososphaerota</taxon>
        <taxon>Nitrososphaeria</taxon>
        <taxon>Nitrosopumilales</taxon>
        <taxon>Nitrosopumilaceae</taxon>
        <taxon>Nitrosopumilus</taxon>
    </lineage>
</organism>
<keyword evidence="2" id="KW-1185">Reference proteome</keyword>
<evidence type="ECO:0000313" key="2">
    <source>
        <dbReference type="Proteomes" id="UP000032027"/>
    </source>
</evidence>
<dbReference type="Proteomes" id="UP000032027">
    <property type="component" value="Chromosome"/>
</dbReference>
<dbReference type="KEGG" id="nid:NPIRD3C_0213"/>
<dbReference type="OrthoDB" id="9014at2157"/>